<comment type="caution">
    <text evidence="1">The sequence shown here is derived from an EMBL/GenBank/DDBJ whole genome shotgun (WGS) entry which is preliminary data.</text>
</comment>
<dbReference type="RefSeq" id="WP_271731811.1">
    <property type="nucleotide sequence ID" value="NZ_JANQDP010000068.1"/>
</dbReference>
<dbReference type="InterPro" id="IPR021291">
    <property type="entry name" value="Tsr0524-like"/>
</dbReference>
<reference evidence="1 2" key="1">
    <citation type="submission" date="2023-01" db="EMBL/GenBank/DDBJ databases">
        <title>Genomes from the Australian National Cyanobacteria Reference Collection.</title>
        <authorList>
            <person name="Willis A."/>
            <person name="Lee E.M.F."/>
        </authorList>
    </citation>
    <scope>NUCLEOTIDE SEQUENCE [LARGE SCALE GENOMIC DNA]</scope>
    <source>
        <strain evidence="1 2">CS-1033</strain>
    </source>
</reference>
<evidence type="ECO:0000313" key="2">
    <source>
        <dbReference type="Proteomes" id="UP001212499"/>
    </source>
</evidence>
<protein>
    <submittedName>
        <fullName evidence="1">DUF2862 domain-containing protein</fullName>
    </submittedName>
</protein>
<dbReference type="Proteomes" id="UP001212499">
    <property type="component" value="Unassembled WGS sequence"/>
</dbReference>
<proteinExistence type="predicted"/>
<gene>
    <name evidence="1" type="ORF">PN457_05325</name>
</gene>
<organism evidence="1 2">
    <name type="scientific">Anabaenopsis arnoldii</name>
    <dbReference type="NCBI Taxonomy" id="2152938"/>
    <lineage>
        <taxon>Bacteria</taxon>
        <taxon>Bacillati</taxon>
        <taxon>Cyanobacteriota</taxon>
        <taxon>Cyanophyceae</taxon>
        <taxon>Nostocales</taxon>
        <taxon>Nodulariaceae</taxon>
        <taxon>Anabaenopsis</taxon>
    </lineage>
</organism>
<keyword evidence="2" id="KW-1185">Reference proteome</keyword>
<dbReference type="EMBL" id="JAQMUH010000068">
    <property type="protein sequence ID" value="MDB9539086.1"/>
    <property type="molecule type" value="Genomic_DNA"/>
</dbReference>
<dbReference type="Pfam" id="PF11061">
    <property type="entry name" value="Tsr0524-like"/>
    <property type="match status" value="1"/>
</dbReference>
<sequence length="63" mass="6959">MEIGQKVKVFRLRDRVSASIAKKLGQIGIIQGYKVADGCGIGVVVLFDDNSSTWFFEDEVKPV</sequence>
<accession>A0ABT5AP34</accession>
<name>A0ABT5AP34_9CYAN</name>
<evidence type="ECO:0000313" key="1">
    <source>
        <dbReference type="EMBL" id="MDB9539086.1"/>
    </source>
</evidence>